<protein>
    <submittedName>
        <fullName evidence="2">Uncharacterized protein</fullName>
    </submittedName>
</protein>
<organism evidence="2 3">
    <name type="scientific">Pandoraea communis</name>
    <dbReference type="NCBI Taxonomy" id="2508297"/>
    <lineage>
        <taxon>Bacteria</taxon>
        <taxon>Pseudomonadati</taxon>
        <taxon>Pseudomonadota</taxon>
        <taxon>Betaproteobacteria</taxon>
        <taxon>Burkholderiales</taxon>
        <taxon>Burkholderiaceae</taxon>
        <taxon>Pandoraea</taxon>
    </lineage>
</organism>
<evidence type="ECO:0000313" key="2">
    <source>
        <dbReference type="EMBL" id="VVE34919.1"/>
    </source>
</evidence>
<sequence>MPPNLDQSGGIFGGITEPPATDAPNNMASQSWHLQTLKLAQQNQHINVSTCRGQWHVVRIPEDGWAADCGVGSC</sequence>
<gene>
    <name evidence="2" type="ORF">PCO31111_03854</name>
</gene>
<dbReference type="AlphaFoldDB" id="A0A5E4XEX4"/>
<reference evidence="2 3" key="1">
    <citation type="submission" date="2019-08" db="EMBL/GenBank/DDBJ databases">
        <authorList>
            <person name="Peeters C."/>
        </authorList>
    </citation>
    <scope>NUCLEOTIDE SEQUENCE [LARGE SCALE GENOMIC DNA]</scope>
    <source>
        <strain evidence="2 3">LMG 31111</strain>
    </source>
</reference>
<proteinExistence type="predicted"/>
<evidence type="ECO:0000256" key="1">
    <source>
        <dbReference type="SAM" id="MobiDB-lite"/>
    </source>
</evidence>
<name>A0A5E4XEX4_9BURK</name>
<dbReference type="EMBL" id="CABPSE010000014">
    <property type="protein sequence ID" value="VVE34919.1"/>
    <property type="molecule type" value="Genomic_DNA"/>
</dbReference>
<feature type="region of interest" description="Disordered" evidence="1">
    <location>
        <begin position="1"/>
        <end position="27"/>
    </location>
</feature>
<accession>A0A5E4XEX4</accession>
<keyword evidence="3" id="KW-1185">Reference proteome</keyword>
<evidence type="ECO:0000313" key="3">
    <source>
        <dbReference type="Proteomes" id="UP000383971"/>
    </source>
</evidence>
<dbReference type="Proteomes" id="UP000383971">
    <property type="component" value="Unassembled WGS sequence"/>
</dbReference>